<protein>
    <submittedName>
        <fullName evidence="1">Uncharacterized protein</fullName>
    </submittedName>
</protein>
<evidence type="ECO:0000313" key="2">
    <source>
        <dbReference type="Proteomes" id="UP000738376"/>
    </source>
</evidence>
<comment type="caution">
    <text evidence="1">The sequence shown here is derived from an EMBL/GenBank/DDBJ whole genome shotgun (WGS) entry which is preliminary data.</text>
</comment>
<proteinExistence type="predicted"/>
<keyword evidence="2" id="KW-1185">Reference proteome</keyword>
<gene>
    <name evidence="1" type="ORF">HC246_24060</name>
</gene>
<organism evidence="1 2">
    <name type="scientific">Pseudanabaena yagii GIHE-NHR1</name>
    <dbReference type="NCBI Taxonomy" id="2722753"/>
    <lineage>
        <taxon>Bacteria</taxon>
        <taxon>Bacillati</taxon>
        <taxon>Cyanobacteriota</taxon>
        <taxon>Cyanophyceae</taxon>
        <taxon>Pseudanabaenales</taxon>
        <taxon>Pseudanabaenaceae</taxon>
        <taxon>Pseudanabaena</taxon>
        <taxon>Pseudanabaena yagii</taxon>
    </lineage>
</organism>
<dbReference type="EMBL" id="JAAVJL010000005">
    <property type="protein sequence ID" value="NMF61018.1"/>
    <property type="molecule type" value="Genomic_DNA"/>
</dbReference>
<reference evidence="1 2" key="1">
    <citation type="submission" date="2020-03" db="EMBL/GenBank/DDBJ databases">
        <title>Draft Genome Sequence of 2-Methylisoborneol Producing Pseudanabaena yagii Strain GIHE-NHR1 Isolated from North Han River in South Korea.</title>
        <authorList>
            <person name="Jeong J."/>
        </authorList>
    </citation>
    <scope>NUCLEOTIDE SEQUENCE [LARGE SCALE GENOMIC DNA]</scope>
    <source>
        <strain evidence="1 2">GIHE-NHR1</strain>
    </source>
</reference>
<evidence type="ECO:0000313" key="1">
    <source>
        <dbReference type="EMBL" id="NMF61018.1"/>
    </source>
</evidence>
<dbReference type="Proteomes" id="UP000738376">
    <property type="component" value="Unassembled WGS sequence"/>
</dbReference>
<name>A0ABX1M0J7_9CYAN</name>
<accession>A0ABX1M0J7</accession>
<sequence length="50" mass="5777">MRLSFLIVGLHSLNQPTRSAIAPNSYLRDRADSCWELCLWILTARRTSDQ</sequence>
<dbReference type="RefSeq" id="WP_169365971.1">
    <property type="nucleotide sequence ID" value="NZ_JAAVJL010000005.1"/>
</dbReference>